<gene>
    <name evidence="8" type="ORF">H8R10_03385</name>
</gene>
<dbReference type="Gene3D" id="1.10.287.3510">
    <property type="match status" value="1"/>
</dbReference>
<dbReference type="RefSeq" id="WP_191071337.1">
    <property type="nucleotide sequence ID" value="NZ_CP060506.1"/>
</dbReference>
<protein>
    <submittedName>
        <fullName evidence="8">Na(+)/H(+) antiporter subunit C</fullName>
    </submittedName>
</protein>
<evidence type="ECO:0000256" key="3">
    <source>
        <dbReference type="ARBA" id="ARBA00022475"/>
    </source>
</evidence>
<evidence type="ECO:0000256" key="4">
    <source>
        <dbReference type="ARBA" id="ARBA00022692"/>
    </source>
</evidence>
<name>A0A8I0KVT2_9ACTO</name>
<proteinExistence type="inferred from homology"/>
<dbReference type="AlphaFoldDB" id="A0A8I0KVT2"/>
<evidence type="ECO:0000256" key="5">
    <source>
        <dbReference type="ARBA" id="ARBA00022989"/>
    </source>
</evidence>
<reference evidence="8 9" key="1">
    <citation type="submission" date="2020-08" db="EMBL/GenBank/DDBJ databases">
        <title>Winkia gen. nov., sp. nov., isolated from faeces of the Anser albifrons in China.</title>
        <authorList>
            <person name="Liu Q."/>
        </authorList>
    </citation>
    <scope>NUCLEOTIDE SEQUENCE [LARGE SCALE GENOMIC DNA]</scope>
    <source>
        <strain evidence="8 9">C62</strain>
    </source>
</reference>
<feature type="transmembrane region" description="Helical" evidence="7">
    <location>
        <begin position="30"/>
        <end position="49"/>
    </location>
</feature>
<dbReference type="PANTHER" id="PTHR34583">
    <property type="entry name" value="ANTIPORTER SUBUNIT MNHC2-RELATED"/>
    <property type="match status" value="1"/>
</dbReference>
<comment type="caution">
    <text evidence="8">The sequence shown here is derived from an EMBL/GenBank/DDBJ whole genome shotgun (WGS) entry which is preliminary data.</text>
</comment>
<dbReference type="InterPro" id="IPR050601">
    <property type="entry name" value="CPA3_antiporter_subunitC"/>
</dbReference>
<feature type="transmembrane region" description="Helical" evidence="7">
    <location>
        <begin position="69"/>
        <end position="94"/>
    </location>
</feature>
<comment type="similarity">
    <text evidence="2">Belongs to the CPA3 antiporters (TC 2.A.63) subunit C family.</text>
</comment>
<evidence type="ECO:0000256" key="7">
    <source>
        <dbReference type="SAM" id="Phobius"/>
    </source>
</evidence>
<keyword evidence="9" id="KW-1185">Reference proteome</keyword>
<evidence type="ECO:0000256" key="6">
    <source>
        <dbReference type="ARBA" id="ARBA00023136"/>
    </source>
</evidence>
<comment type="subcellular location">
    <subcellularLocation>
        <location evidence="1">Cell membrane</location>
        <topology evidence="1">Multi-pass membrane protein</topology>
    </subcellularLocation>
</comment>
<dbReference type="InterPro" id="IPR039428">
    <property type="entry name" value="NUOK/Mnh_C1-like"/>
</dbReference>
<feature type="transmembrane region" description="Helical" evidence="7">
    <location>
        <begin position="6"/>
        <end position="23"/>
    </location>
</feature>
<accession>A0A8I0KVT2</accession>
<evidence type="ECO:0000256" key="1">
    <source>
        <dbReference type="ARBA" id="ARBA00004651"/>
    </source>
</evidence>
<evidence type="ECO:0000256" key="2">
    <source>
        <dbReference type="ARBA" id="ARBA00010388"/>
    </source>
</evidence>
<keyword evidence="6 7" id="KW-0472">Membrane</keyword>
<evidence type="ECO:0000313" key="9">
    <source>
        <dbReference type="Proteomes" id="UP000627538"/>
    </source>
</evidence>
<keyword evidence="5 7" id="KW-1133">Transmembrane helix</keyword>
<dbReference type="Pfam" id="PF00420">
    <property type="entry name" value="Oxidored_q2"/>
    <property type="match status" value="1"/>
</dbReference>
<dbReference type="EMBL" id="JACRUO010000001">
    <property type="protein sequence ID" value="MBD3689274.1"/>
    <property type="molecule type" value="Genomic_DNA"/>
</dbReference>
<dbReference type="Proteomes" id="UP000627538">
    <property type="component" value="Unassembled WGS sequence"/>
</dbReference>
<dbReference type="PANTHER" id="PTHR34583:SF2">
    <property type="entry name" value="ANTIPORTER SUBUNIT MNHC2-RELATED"/>
    <property type="match status" value="1"/>
</dbReference>
<organism evidence="8 9">
    <name type="scientific">Nanchangia anserum</name>
    <dbReference type="NCBI Taxonomy" id="2692125"/>
    <lineage>
        <taxon>Bacteria</taxon>
        <taxon>Bacillati</taxon>
        <taxon>Actinomycetota</taxon>
        <taxon>Actinomycetes</taxon>
        <taxon>Actinomycetales</taxon>
        <taxon>Actinomycetaceae</taxon>
        <taxon>Nanchangia</taxon>
    </lineage>
</organism>
<evidence type="ECO:0000313" key="8">
    <source>
        <dbReference type="EMBL" id="MBD3689274.1"/>
    </source>
</evidence>
<dbReference type="NCBIfam" id="NF005929">
    <property type="entry name" value="PRK07946.1"/>
    <property type="match status" value="1"/>
</dbReference>
<dbReference type="GO" id="GO:0005886">
    <property type="term" value="C:plasma membrane"/>
    <property type="evidence" value="ECO:0007669"/>
    <property type="project" value="UniProtKB-SubCell"/>
</dbReference>
<keyword evidence="4 7" id="KW-0812">Transmembrane</keyword>
<sequence length="151" mass="15713">MTVSLALLITAGVLIGCGVYLIMDRTLTRILIGLALAGNGVNVFMVAQAGRAGAPPLIDETTGAVMTDALPQAMTLTAIVITLGTTAFGLALAYRSWRLVGHDEVADDVEDHRLALRAKLRRQGERIADAGSDAEARVALDDLIDADGGTA</sequence>
<keyword evidence="3" id="KW-1003">Cell membrane</keyword>